<dbReference type="RefSeq" id="WP_183909412.1">
    <property type="nucleotide sequence ID" value="NZ_JACHXZ010000002.1"/>
</dbReference>
<dbReference type="PROSITE" id="PS50011">
    <property type="entry name" value="PROTEIN_KINASE_DOM"/>
    <property type="match status" value="1"/>
</dbReference>
<dbReference type="Pfam" id="PF00069">
    <property type="entry name" value="Pkinase"/>
    <property type="match status" value="1"/>
</dbReference>
<keyword evidence="1" id="KW-0067">ATP-binding</keyword>
<dbReference type="Gene3D" id="3.90.1580.10">
    <property type="entry name" value="paralog of FGE (formylglycine-generating enzyme)"/>
    <property type="match status" value="1"/>
</dbReference>
<name>A0A839UQC4_9GAMM</name>
<dbReference type="Gene3D" id="1.10.510.10">
    <property type="entry name" value="Transferase(Phosphotransferase) domain 1"/>
    <property type="match status" value="1"/>
</dbReference>
<dbReference type="InterPro" id="IPR016187">
    <property type="entry name" value="CTDL_fold"/>
</dbReference>
<evidence type="ECO:0000256" key="2">
    <source>
        <dbReference type="SAM" id="Coils"/>
    </source>
</evidence>
<gene>
    <name evidence="4" type="ORF">FHS30_001220</name>
</gene>
<reference evidence="4 5" key="1">
    <citation type="submission" date="2020-08" db="EMBL/GenBank/DDBJ databases">
        <title>Genomic Encyclopedia of Type Strains, Phase III (KMG-III): the genomes of soil and plant-associated and newly described type strains.</title>
        <authorList>
            <person name="Whitman W."/>
        </authorList>
    </citation>
    <scope>NUCLEOTIDE SEQUENCE [LARGE SCALE GENOMIC DNA]</scope>
    <source>
        <strain evidence="4 5">CECT 8571</strain>
    </source>
</reference>
<dbReference type="InterPro" id="IPR005532">
    <property type="entry name" value="SUMF_dom"/>
</dbReference>
<dbReference type="Pfam" id="PF03781">
    <property type="entry name" value="FGE-sulfatase"/>
    <property type="match status" value="1"/>
</dbReference>
<evidence type="ECO:0000259" key="3">
    <source>
        <dbReference type="PROSITE" id="PS50011"/>
    </source>
</evidence>
<dbReference type="Proteomes" id="UP000559987">
    <property type="component" value="Unassembled WGS sequence"/>
</dbReference>
<feature type="coiled-coil region" evidence="2">
    <location>
        <begin position="637"/>
        <end position="701"/>
    </location>
</feature>
<sequence length="942" mass="102964">MDKQQALAMLSIEPNANAEDIKSALAAKRTQIQQKYDAAPTDALKEKFSQMLTQLDEAEALLRTIDEPVSKNPSPLSQTKLADLPGMGAATEGRALLSEGQTLAGRYQIKAHIGAGGMGAVYRAFDQSMGRDIALKVLLPELFKNESARARFLNEARISQQLSHPNIVNVFDVQNDGELYFLTMELLEGQDLRQVMENRALARQPFTVEEVQEIAAAIGAALTYAHKFTVHRDLKPENVWLTEDGDYKLMDFGIAQVQSASQRTKTGAAMGTAYYMAPEQLKGQKDIDGRADQYALAVMLYELLSGEVPAGMIEPLNQHRKDVPKKMVAAIHQGLASKPDSRFADIEQFLVVLGNKGGAFLPALPWKNIGLAAGVLIALLGVGGLLSSGSVDWASLLPKSKEEIAAQKANVAKAQGEIKVYKQRLESGRRQLDSDVRDAQRNSDKNLVALQHWQDITERAIFGGNQITELEGQLSMAETLLRENAFEQAQATIAAVSEGYKALWQEFTAAESTYAYHTQLQFAKSNWQSAARAGQYGAGQFVQSAEEQTQIALETGQAGQFTRQRNAIIGAIGHYQSALREIKRTEEERKAAAAVKAEWQAIKRKYSLTDNAAVITAKSLEDNAVQQSIRGLLSAAMGKYQQAAQQWQQAINNERENVARIERQRVAAEAERTRAAAAARARAAEKAAERARAAAAAAAAEQARLVATVVGELVTIPAGSFRMGDLTGNGEAEERPVRTVSIRAFKMQAHEVTWAQYQPCIDAGACSDNRRDGGDNGWGEANSPIINVSYVDIVNHYIPWLNKTTGQRFRLPSEAEWEYAARAGSTTDYPWGNSVGSNRAKCKGCGDDWSTNPKPVKSFAPNEFGLYDMHGNVWEWVADCWHKSYQGAPKTGDVWPGGNCNMRGLRGGSLYSDSDGVRSANRNAGAASSRSIDFGFRLVQDL</sequence>
<dbReference type="InterPro" id="IPR042095">
    <property type="entry name" value="SUMF_sf"/>
</dbReference>
<dbReference type="PROSITE" id="PS00107">
    <property type="entry name" value="PROTEIN_KINASE_ATP"/>
    <property type="match status" value="1"/>
</dbReference>
<dbReference type="Gene3D" id="3.30.200.20">
    <property type="entry name" value="Phosphorylase Kinase, domain 1"/>
    <property type="match status" value="1"/>
</dbReference>
<evidence type="ECO:0000313" key="5">
    <source>
        <dbReference type="Proteomes" id="UP000559987"/>
    </source>
</evidence>
<dbReference type="PANTHER" id="PTHR23150">
    <property type="entry name" value="SULFATASE MODIFYING FACTOR 1, 2"/>
    <property type="match status" value="1"/>
</dbReference>
<dbReference type="SMART" id="SM00220">
    <property type="entry name" value="S_TKc"/>
    <property type="match status" value="1"/>
</dbReference>
<keyword evidence="2" id="KW-0175">Coiled coil</keyword>
<dbReference type="EMBL" id="JACHXZ010000002">
    <property type="protein sequence ID" value="MBB3168036.1"/>
    <property type="molecule type" value="Genomic_DNA"/>
</dbReference>
<dbReference type="PANTHER" id="PTHR23150:SF35">
    <property type="entry name" value="BLL6746 PROTEIN"/>
    <property type="match status" value="1"/>
</dbReference>
<dbReference type="InterPro" id="IPR051043">
    <property type="entry name" value="Sulfatase_Mod_Factor_Kinase"/>
</dbReference>
<protein>
    <submittedName>
        <fullName evidence="4">Formylglycine-generating enzyme required for sulfatase activity/serine/threonine protein kinase</fullName>
    </submittedName>
</protein>
<dbReference type="InterPro" id="IPR017441">
    <property type="entry name" value="Protein_kinase_ATP_BS"/>
</dbReference>
<keyword evidence="5" id="KW-1185">Reference proteome</keyword>
<dbReference type="GO" id="GO:0120147">
    <property type="term" value="F:formylglycine-generating oxidase activity"/>
    <property type="evidence" value="ECO:0007669"/>
    <property type="project" value="TreeGrafter"/>
</dbReference>
<proteinExistence type="predicted"/>
<keyword evidence="4" id="KW-0808">Transferase</keyword>
<dbReference type="SUPFAM" id="SSF56112">
    <property type="entry name" value="Protein kinase-like (PK-like)"/>
    <property type="match status" value="1"/>
</dbReference>
<comment type="caution">
    <text evidence="4">The sequence shown here is derived from an EMBL/GenBank/DDBJ whole genome shotgun (WGS) entry which is preliminary data.</text>
</comment>
<dbReference type="InterPro" id="IPR000719">
    <property type="entry name" value="Prot_kinase_dom"/>
</dbReference>
<keyword evidence="4" id="KW-0723">Serine/threonine-protein kinase</keyword>
<feature type="coiled-coil region" evidence="2">
    <location>
        <begin position="404"/>
        <end position="442"/>
    </location>
</feature>
<evidence type="ECO:0000313" key="4">
    <source>
        <dbReference type="EMBL" id="MBB3168036.1"/>
    </source>
</evidence>
<dbReference type="GO" id="GO:0004674">
    <property type="term" value="F:protein serine/threonine kinase activity"/>
    <property type="evidence" value="ECO:0007669"/>
    <property type="project" value="UniProtKB-KW"/>
</dbReference>
<keyword evidence="1" id="KW-0547">Nucleotide-binding</keyword>
<feature type="binding site" evidence="1">
    <location>
        <position position="136"/>
    </location>
    <ligand>
        <name>ATP</name>
        <dbReference type="ChEBI" id="CHEBI:30616"/>
    </ligand>
</feature>
<dbReference type="InterPro" id="IPR011009">
    <property type="entry name" value="Kinase-like_dom_sf"/>
</dbReference>
<feature type="domain" description="Protein kinase" evidence="3">
    <location>
        <begin position="107"/>
        <end position="361"/>
    </location>
</feature>
<accession>A0A839UQC4</accession>
<dbReference type="AlphaFoldDB" id="A0A839UQC4"/>
<dbReference type="SUPFAM" id="SSF56436">
    <property type="entry name" value="C-type lectin-like"/>
    <property type="match status" value="1"/>
</dbReference>
<dbReference type="CDD" id="cd14014">
    <property type="entry name" value="STKc_PknB_like"/>
    <property type="match status" value="1"/>
</dbReference>
<evidence type="ECO:0000256" key="1">
    <source>
        <dbReference type="PROSITE-ProRule" id="PRU10141"/>
    </source>
</evidence>
<dbReference type="GO" id="GO:0005524">
    <property type="term" value="F:ATP binding"/>
    <property type="evidence" value="ECO:0007669"/>
    <property type="project" value="UniProtKB-UniRule"/>
</dbReference>
<organism evidence="4 5">
    <name type="scientific">Simiduia aestuariiviva</name>
    <dbReference type="NCBI Taxonomy" id="1510459"/>
    <lineage>
        <taxon>Bacteria</taxon>
        <taxon>Pseudomonadati</taxon>
        <taxon>Pseudomonadota</taxon>
        <taxon>Gammaproteobacteria</taxon>
        <taxon>Cellvibrionales</taxon>
        <taxon>Cellvibrionaceae</taxon>
        <taxon>Simiduia</taxon>
    </lineage>
</organism>
<keyword evidence="4" id="KW-0418">Kinase</keyword>